<dbReference type="GO" id="GO:0003677">
    <property type="term" value="F:DNA binding"/>
    <property type="evidence" value="ECO:0007669"/>
    <property type="project" value="UniProtKB-KW"/>
</dbReference>
<dbReference type="Pfam" id="PF12840">
    <property type="entry name" value="HTH_20"/>
    <property type="match status" value="1"/>
</dbReference>
<protein>
    <submittedName>
        <fullName evidence="1">DNA-binding transcriptional regulator, ArsR family</fullName>
    </submittedName>
</protein>
<dbReference type="Gene3D" id="1.10.10.10">
    <property type="entry name" value="Winged helix-like DNA-binding domain superfamily/Winged helix DNA-binding domain"/>
    <property type="match status" value="1"/>
</dbReference>
<reference evidence="2" key="1">
    <citation type="submission" date="2016-10" db="EMBL/GenBank/DDBJ databases">
        <authorList>
            <person name="Varghese N."/>
            <person name="Submissions S."/>
        </authorList>
    </citation>
    <scope>NUCLEOTIDE SEQUENCE [LARGE SCALE GENOMIC DNA]</scope>
    <source>
        <strain evidence="2">DSM 45079</strain>
    </source>
</reference>
<dbReference type="EMBL" id="LT629791">
    <property type="protein sequence ID" value="SDU47847.1"/>
    <property type="molecule type" value="Genomic_DNA"/>
</dbReference>
<dbReference type="STRING" id="419479.SAMN04488563_2029"/>
<evidence type="ECO:0000313" key="1">
    <source>
        <dbReference type="EMBL" id="SDU47847.1"/>
    </source>
</evidence>
<dbReference type="InterPro" id="IPR036390">
    <property type="entry name" value="WH_DNA-bd_sf"/>
</dbReference>
<dbReference type="CDD" id="cd00090">
    <property type="entry name" value="HTH_ARSR"/>
    <property type="match status" value="1"/>
</dbReference>
<gene>
    <name evidence="1" type="ORF">SAMN04488563_2029</name>
</gene>
<dbReference type="Proteomes" id="UP000182977">
    <property type="component" value="Chromosome I"/>
</dbReference>
<dbReference type="InterPro" id="IPR011991">
    <property type="entry name" value="ArsR-like_HTH"/>
</dbReference>
<dbReference type="SUPFAM" id="SSF46785">
    <property type="entry name" value="Winged helix' DNA-binding domain"/>
    <property type="match status" value="1"/>
</dbReference>
<organism evidence="1 2">
    <name type="scientific">Jiangella alkaliphila</name>
    <dbReference type="NCBI Taxonomy" id="419479"/>
    <lineage>
        <taxon>Bacteria</taxon>
        <taxon>Bacillati</taxon>
        <taxon>Actinomycetota</taxon>
        <taxon>Actinomycetes</taxon>
        <taxon>Jiangellales</taxon>
        <taxon>Jiangellaceae</taxon>
        <taxon>Jiangella</taxon>
    </lineage>
</organism>
<keyword evidence="2" id="KW-1185">Reference proteome</keyword>
<proteinExistence type="predicted"/>
<dbReference type="RefSeq" id="WP_407717067.1">
    <property type="nucleotide sequence ID" value="NZ_LBMC01000090.1"/>
</dbReference>
<dbReference type="InterPro" id="IPR036388">
    <property type="entry name" value="WH-like_DNA-bd_sf"/>
</dbReference>
<dbReference type="AlphaFoldDB" id="A0A1H2IUJ4"/>
<name>A0A1H2IUJ4_9ACTN</name>
<sequence length="176" mass="19959">MRLALLDLLAELGTATATEVSARLNESPANCSWHLRQLARYGYVEEAGTGPGRTRRWRLVLESRRIEGMTAELERALDAVHDVQLDRQAWTIRTWRAGRHDEPPAWAEASLESDCWTWLTAEEAAEFQAAYLQLLDEHILPRSQRAHAPDRPAGSRPVRVLTWFFPTDRPPHDAGG</sequence>
<keyword evidence="1" id="KW-0238">DNA-binding</keyword>
<accession>A0A1H2IUJ4</accession>
<evidence type="ECO:0000313" key="2">
    <source>
        <dbReference type="Proteomes" id="UP000182977"/>
    </source>
</evidence>